<comment type="caution">
    <text evidence="1">The sequence shown here is derived from an EMBL/GenBank/DDBJ whole genome shotgun (WGS) entry which is preliminary data.</text>
</comment>
<dbReference type="RefSeq" id="WP_233696502.1">
    <property type="nucleotide sequence ID" value="NZ_JAJNBZ010000005.1"/>
</dbReference>
<sequence length="67" mass="7542">MDKRTVIAAYQRGDITIHECAQIIGLEAPLQGWIPFMSSQEDRDGMPPQSHILPLVLNLSSVKMDFM</sequence>
<dbReference type="Proteomes" id="UP001199916">
    <property type="component" value="Unassembled WGS sequence"/>
</dbReference>
<organism evidence="1 2">
    <name type="scientific">Paenibacillus profundus</name>
    <dbReference type="NCBI Taxonomy" id="1173085"/>
    <lineage>
        <taxon>Bacteria</taxon>
        <taxon>Bacillati</taxon>
        <taxon>Bacillota</taxon>
        <taxon>Bacilli</taxon>
        <taxon>Bacillales</taxon>
        <taxon>Paenibacillaceae</taxon>
        <taxon>Paenibacillus</taxon>
    </lineage>
</organism>
<reference evidence="1 2" key="1">
    <citation type="submission" date="2021-11" db="EMBL/GenBank/DDBJ databases">
        <title>Draft genome sequence of Paenibacillus profundus YoMME, a new Gram-positive bacteria with exoelectrogenic properties.</title>
        <authorList>
            <person name="Hubenova Y."/>
            <person name="Hubenova E."/>
            <person name="Manasiev Y."/>
            <person name="Peykov S."/>
            <person name="Mitov M."/>
        </authorList>
    </citation>
    <scope>NUCLEOTIDE SEQUENCE [LARGE SCALE GENOMIC DNA]</scope>
    <source>
        <strain evidence="1 2">YoMME</strain>
    </source>
</reference>
<evidence type="ECO:0000313" key="1">
    <source>
        <dbReference type="EMBL" id="MCE5169555.1"/>
    </source>
</evidence>
<proteinExistence type="predicted"/>
<gene>
    <name evidence="1" type="ORF">LQV63_09550</name>
</gene>
<name>A0ABS8YG78_9BACL</name>
<evidence type="ECO:0000313" key="2">
    <source>
        <dbReference type="Proteomes" id="UP001199916"/>
    </source>
</evidence>
<accession>A0ABS8YG78</accession>
<dbReference type="EMBL" id="JAJNBZ010000005">
    <property type="protein sequence ID" value="MCE5169555.1"/>
    <property type="molecule type" value="Genomic_DNA"/>
</dbReference>
<protein>
    <submittedName>
        <fullName evidence="1">Uncharacterized protein</fullName>
    </submittedName>
</protein>
<keyword evidence="2" id="KW-1185">Reference proteome</keyword>